<dbReference type="InterPro" id="IPR011598">
    <property type="entry name" value="bHLH_dom"/>
</dbReference>
<evidence type="ECO:0000259" key="7">
    <source>
        <dbReference type="PROSITE" id="PS50888"/>
    </source>
</evidence>
<gene>
    <name evidence="8" type="ORF">ODALV1_LOCUS18162</name>
</gene>
<evidence type="ECO:0000313" key="8">
    <source>
        <dbReference type="EMBL" id="CAL8118499.1"/>
    </source>
</evidence>
<evidence type="ECO:0000313" key="9">
    <source>
        <dbReference type="Proteomes" id="UP001642540"/>
    </source>
</evidence>
<dbReference type="CDD" id="cd19715">
    <property type="entry name" value="bHLH_TS_amos_like"/>
    <property type="match status" value="1"/>
</dbReference>
<feature type="compositionally biased region" description="Basic residues" evidence="6">
    <location>
        <begin position="196"/>
        <end position="211"/>
    </location>
</feature>
<feature type="compositionally biased region" description="Polar residues" evidence="6">
    <location>
        <begin position="261"/>
        <end position="273"/>
    </location>
</feature>
<feature type="region of interest" description="Disordered" evidence="6">
    <location>
        <begin position="149"/>
        <end position="236"/>
    </location>
</feature>
<evidence type="ECO:0000256" key="6">
    <source>
        <dbReference type="SAM" id="MobiDB-lite"/>
    </source>
</evidence>
<dbReference type="SMART" id="SM00353">
    <property type="entry name" value="HLH"/>
    <property type="match status" value="1"/>
</dbReference>
<feature type="domain" description="BHLH" evidence="7">
    <location>
        <begin position="303"/>
        <end position="355"/>
    </location>
</feature>
<dbReference type="Proteomes" id="UP001642540">
    <property type="component" value="Unassembled WGS sequence"/>
</dbReference>
<comment type="caution">
    <text evidence="8">The sequence shown here is derived from an EMBL/GenBank/DDBJ whole genome shotgun (WGS) entry which is preliminary data.</text>
</comment>
<protein>
    <recommendedName>
        <fullName evidence="7">BHLH domain-containing protein</fullName>
    </recommendedName>
</protein>
<reference evidence="8 9" key="1">
    <citation type="submission" date="2024-08" db="EMBL/GenBank/DDBJ databases">
        <authorList>
            <person name="Cucini C."/>
            <person name="Frati F."/>
        </authorList>
    </citation>
    <scope>NUCLEOTIDE SEQUENCE [LARGE SCALE GENOMIC DNA]</scope>
</reference>
<accession>A0ABP1RA17</accession>
<dbReference type="Pfam" id="PF00010">
    <property type="entry name" value="HLH"/>
    <property type="match status" value="1"/>
</dbReference>
<dbReference type="EMBL" id="CAXLJM020000057">
    <property type="protein sequence ID" value="CAL8118499.1"/>
    <property type="molecule type" value="Genomic_DNA"/>
</dbReference>
<dbReference type="SUPFAM" id="SSF47459">
    <property type="entry name" value="HLH, helix-loop-helix DNA-binding domain"/>
    <property type="match status" value="1"/>
</dbReference>
<keyword evidence="3" id="KW-0221">Differentiation</keyword>
<dbReference type="PANTHER" id="PTHR19290">
    <property type="entry name" value="BASIC HELIX-LOOP-HELIX PROTEIN NEUROGENIN-RELATED"/>
    <property type="match status" value="1"/>
</dbReference>
<keyword evidence="2" id="KW-0217">Developmental protein</keyword>
<sequence length="360" mass="40080">MTMEDFIKTEKSDTLQLHYSCTGGSDKLFDFGKDSSISKYPDFSHTLFPMMGLLLGHHEKLFYDLPHNSSNTFITSPISETELSPASSSTTEVLLPPCDFTKLSSNTAPTLPSVHDLKTEFSYASPIHKKDFSHALDTQFTTILHNDSETENLAPFTPSPDARASPETKTKGKTKKPRKSAATSNNGEKSSVEKPKRVRKTNNKRKNNTKRKSADLNDADHHDDDTPTPEENNGKGLSALEMGVLLVKSCLDNIDVDEDSNCSGETEATFTSSFDDDHPQNSSSPGKGRRRGRSEVNPVVMKKRRLAANARERRRMNNLNVAFDRLRNVLPSIGKDQQLSKYETLQMAQSYIVALCDLMD</sequence>
<feature type="region of interest" description="Disordered" evidence="6">
    <location>
        <begin position="261"/>
        <end position="295"/>
    </location>
</feature>
<evidence type="ECO:0000256" key="5">
    <source>
        <dbReference type="ARBA" id="ARBA00023242"/>
    </source>
</evidence>
<evidence type="ECO:0000256" key="1">
    <source>
        <dbReference type="ARBA" id="ARBA00004123"/>
    </source>
</evidence>
<evidence type="ECO:0000256" key="4">
    <source>
        <dbReference type="ARBA" id="ARBA00022902"/>
    </source>
</evidence>
<keyword evidence="5" id="KW-0539">Nucleus</keyword>
<dbReference type="Gene3D" id="4.10.280.10">
    <property type="entry name" value="Helix-loop-helix DNA-binding domain"/>
    <property type="match status" value="1"/>
</dbReference>
<keyword evidence="9" id="KW-1185">Reference proteome</keyword>
<comment type="subcellular location">
    <subcellularLocation>
        <location evidence="1">Nucleus</location>
    </subcellularLocation>
</comment>
<evidence type="ECO:0000256" key="2">
    <source>
        <dbReference type="ARBA" id="ARBA00022473"/>
    </source>
</evidence>
<organism evidence="8 9">
    <name type="scientific">Orchesella dallaii</name>
    <dbReference type="NCBI Taxonomy" id="48710"/>
    <lineage>
        <taxon>Eukaryota</taxon>
        <taxon>Metazoa</taxon>
        <taxon>Ecdysozoa</taxon>
        <taxon>Arthropoda</taxon>
        <taxon>Hexapoda</taxon>
        <taxon>Collembola</taxon>
        <taxon>Entomobryomorpha</taxon>
        <taxon>Entomobryoidea</taxon>
        <taxon>Orchesellidae</taxon>
        <taxon>Orchesellinae</taxon>
        <taxon>Orchesella</taxon>
    </lineage>
</organism>
<dbReference type="PROSITE" id="PS50888">
    <property type="entry name" value="BHLH"/>
    <property type="match status" value="1"/>
</dbReference>
<proteinExistence type="predicted"/>
<dbReference type="InterPro" id="IPR036638">
    <property type="entry name" value="HLH_DNA-bd_sf"/>
</dbReference>
<dbReference type="PANTHER" id="PTHR19290:SF162">
    <property type="entry name" value="TRANSCRIPTION FACTOR ATOH7"/>
    <property type="match status" value="1"/>
</dbReference>
<feature type="compositionally biased region" description="Basic and acidic residues" evidence="6">
    <location>
        <begin position="212"/>
        <end position="225"/>
    </location>
</feature>
<name>A0ABP1RA17_9HEXA</name>
<evidence type="ECO:0000256" key="3">
    <source>
        <dbReference type="ARBA" id="ARBA00022782"/>
    </source>
</evidence>
<dbReference type="InterPro" id="IPR050359">
    <property type="entry name" value="bHLH_transcription_factors"/>
</dbReference>
<keyword evidence="4" id="KW-0524">Neurogenesis</keyword>